<organism evidence="1">
    <name type="scientific">Arundo donax</name>
    <name type="common">Giant reed</name>
    <name type="synonym">Donax arundinaceus</name>
    <dbReference type="NCBI Taxonomy" id="35708"/>
    <lineage>
        <taxon>Eukaryota</taxon>
        <taxon>Viridiplantae</taxon>
        <taxon>Streptophyta</taxon>
        <taxon>Embryophyta</taxon>
        <taxon>Tracheophyta</taxon>
        <taxon>Spermatophyta</taxon>
        <taxon>Magnoliopsida</taxon>
        <taxon>Liliopsida</taxon>
        <taxon>Poales</taxon>
        <taxon>Poaceae</taxon>
        <taxon>PACMAD clade</taxon>
        <taxon>Arundinoideae</taxon>
        <taxon>Arundineae</taxon>
        <taxon>Arundo</taxon>
    </lineage>
</organism>
<dbReference type="EMBL" id="GBRH01192215">
    <property type="protein sequence ID" value="JAE05681.1"/>
    <property type="molecule type" value="Transcribed_RNA"/>
</dbReference>
<accession>A0A0A9F6D6</accession>
<reference evidence="1" key="2">
    <citation type="journal article" date="2015" name="Data Brief">
        <title>Shoot transcriptome of the giant reed, Arundo donax.</title>
        <authorList>
            <person name="Barrero R.A."/>
            <person name="Guerrero F.D."/>
            <person name="Moolhuijzen P."/>
            <person name="Goolsby J.A."/>
            <person name="Tidwell J."/>
            <person name="Bellgard S.E."/>
            <person name="Bellgard M.I."/>
        </authorList>
    </citation>
    <scope>NUCLEOTIDE SEQUENCE</scope>
    <source>
        <tissue evidence="1">Shoot tissue taken approximately 20 cm above the soil surface</tissue>
    </source>
</reference>
<reference evidence="1" key="1">
    <citation type="submission" date="2014-09" db="EMBL/GenBank/DDBJ databases">
        <authorList>
            <person name="Magalhaes I.L.F."/>
            <person name="Oliveira U."/>
            <person name="Santos F.R."/>
            <person name="Vidigal T.H.D.A."/>
            <person name="Brescovit A.D."/>
            <person name="Santos A.J."/>
        </authorList>
    </citation>
    <scope>NUCLEOTIDE SEQUENCE</scope>
    <source>
        <tissue evidence="1">Shoot tissue taken approximately 20 cm above the soil surface</tissue>
    </source>
</reference>
<protein>
    <submittedName>
        <fullName evidence="1">Uncharacterized protein</fullName>
    </submittedName>
</protein>
<dbReference type="AlphaFoldDB" id="A0A0A9F6D6"/>
<sequence length="20" mass="2209">MFSSKCLRKAAVLILSLTVQ</sequence>
<evidence type="ECO:0000313" key="1">
    <source>
        <dbReference type="EMBL" id="JAE05681.1"/>
    </source>
</evidence>
<name>A0A0A9F6D6_ARUDO</name>
<proteinExistence type="predicted"/>